<evidence type="ECO:0000313" key="4">
    <source>
        <dbReference type="Proteomes" id="UP000184389"/>
    </source>
</evidence>
<dbReference type="GO" id="GO:0016791">
    <property type="term" value="F:phosphatase activity"/>
    <property type="evidence" value="ECO:0007669"/>
    <property type="project" value="TreeGrafter"/>
</dbReference>
<dbReference type="OrthoDB" id="9763484at2"/>
<evidence type="ECO:0000259" key="2">
    <source>
        <dbReference type="PROSITE" id="PS50113"/>
    </source>
</evidence>
<dbReference type="InterPro" id="IPR001932">
    <property type="entry name" value="PPM-type_phosphatase-like_dom"/>
</dbReference>
<dbReference type="InterPro" id="IPR035965">
    <property type="entry name" value="PAS-like_dom_sf"/>
</dbReference>
<evidence type="ECO:0000256" key="1">
    <source>
        <dbReference type="ARBA" id="ARBA00022801"/>
    </source>
</evidence>
<dbReference type="PANTHER" id="PTHR43156">
    <property type="entry name" value="STAGE II SPORULATION PROTEIN E-RELATED"/>
    <property type="match status" value="1"/>
</dbReference>
<evidence type="ECO:0000313" key="3">
    <source>
        <dbReference type="EMBL" id="SHI07124.1"/>
    </source>
</evidence>
<dbReference type="Pfam" id="PF07228">
    <property type="entry name" value="SpoIIE"/>
    <property type="match status" value="1"/>
</dbReference>
<dbReference type="InterPro" id="IPR000014">
    <property type="entry name" value="PAS"/>
</dbReference>
<sequence>MLNKEKVSFIEEKVQRYRDFGILNYHALEGMADWVRIVDKDGIIIYANRTMKESLGEDIEGKKCYEVLGKDLPCSFCITKRSIETGEIVQKEEKVGNRIFSAKSSPVADSEGNIYAAVEVFRDVTRERKLEKELKEKNRKMSKDLLFAKTLQQKILPKKGIYKNIKFNYIYKPCEMISGDMFDIFSIDENHVGIYISDVAGHGVTASMMTMFVRQTMRSIKDEIMSPSKALTELHKKFVDLNLDDDKYFTMFYGVLDTRTNTFKYSNAGHNCIPILFNDEKLEILKIRGFPISYIFNEIFYLEDNVEFHKGDKILFYTDGITEVHDKGKNQFGLEGVLSVIKNNRGDILNAINREVENFQWGEQEDDFALVLVEVME</sequence>
<dbReference type="Proteomes" id="UP000184389">
    <property type="component" value="Unassembled WGS sequence"/>
</dbReference>
<keyword evidence="4" id="KW-1185">Reference proteome</keyword>
<name>A0A1M5Y5N7_9FIRM</name>
<dbReference type="PANTHER" id="PTHR43156:SF2">
    <property type="entry name" value="STAGE II SPORULATION PROTEIN E"/>
    <property type="match status" value="1"/>
</dbReference>
<keyword evidence="1" id="KW-0378">Hydrolase</keyword>
<dbReference type="InterPro" id="IPR000700">
    <property type="entry name" value="PAS-assoc_C"/>
</dbReference>
<dbReference type="NCBIfam" id="TIGR00229">
    <property type="entry name" value="sensory_box"/>
    <property type="match status" value="1"/>
</dbReference>
<reference evidence="3 4" key="1">
    <citation type="submission" date="2016-11" db="EMBL/GenBank/DDBJ databases">
        <authorList>
            <person name="Jaros S."/>
            <person name="Januszkiewicz K."/>
            <person name="Wedrychowicz H."/>
        </authorList>
    </citation>
    <scope>NUCLEOTIDE SEQUENCE [LARGE SCALE GENOMIC DNA]</scope>
    <source>
        <strain evidence="3 4">DSM 13106</strain>
    </source>
</reference>
<dbReference type="InterPro" id="IPR013656">
    <property type="entry name" value="PAS_4"/>
</dbReference>
<dbReference type="Gene3D" id="3.60.40.10">
    <property type="entry name" value="PPM-type phosphatase domain"/>
    <property type="match status" value="1"/>
</dbReference>
<gene>
    <name evidence="3" type="ORF">SAMN02745180_01992</name>
</gene>
<dbReference type="PROSITE" id="PS50113">
    <property type="entry name" value="PAC"/>
    <property type="match status" value="1"/>
</dbReference>
<feature type="domain" description="PAC" evidence="2">
    <location>
        <begin position="84"/>
        <end position="136"/>
    </location>
</feature>
<protein>
    <submittedName>
        <fullName evidence="3">PAS domain S-box-containing protein</fullName>
    </submittedName>
</protein>
<organism evidence="3 4">
    <name type="scientific">Sporanaerobacter acetigenes DSM 13106</name>
    <dbReference type="NCBI Taxonomy" id="1123281"/>
    <lineage>
        <taxon>Bacteria</taxon>
        <taxon>Bacillati</taxon>
        <taxon>Bacillota</taxon>
        <taxon>Tissierellia</taxon>
        <taxon>Tissierellales</taxon>
        <taxon>Sporanaerobacteraceae</taxon>
        <taxon>Sporanaerobacter</taxon>
    </lineage>
</organism>
<accession>A0A1M5Y5N7</accession>
<proteinExistence type="predicted"/>
<dbReference type="STRING" id="1123281.SAMN02745180_01992"/>
<dbReference type="RefSeq" id="WP_084604234.1">
    <property type="nucleotide sequence ID" value="NZ_FQXR01000009.1"/>
</dbReference>
<dbReference type="Pfam" id="PF08448">
    <property type="entry name" value="PAS_4"/>
    <property type="match status" value="1"/>
</dbReference>
<dbReference type="EMBL" id="FQXR01000009">
    <property type="protein sequence ID" value="SHI07124.1"/>
    <property type="molecule type" value="Genomic_DNA"/>
</dbReference>
<dbReference type="Gene3D" id="3.30.450.20">
    <property type="entry name" value="PAS domain"/>
    <property type="match status" value="1"/>
</dbReference>
<dbReference type="AlphaFoldDB" id="A0A1M5Y5N7"/>
<dbReference type="InterPro" id="IPR036457">
    <property type="entry name" value="PPM-type-like_dom_sf"/>
</dbReference>
<dbReference type="SUPFAM" id="SSF55785">
    <property type="entry name" value="PYP-like sensor domain (PAS domain)"/>
    <property type="match status" value="1"/>
</dbReference>
<dbReference type="SMART" id="SM00331">
    <property type="entry name" value="PP2C_SIG"/>
    <property type="match status" value="1"/>
</dbReference>
<dbReference type="InterPro" id="IPR052016">
    <property type="entry name" value="Bact_Sigma-Reg"/>
</dbReference>